<dbReference type="EMBL" id="JADQAZ010000003">
    <property type="protein sequence ID" value="MBT0958794.1"/>
    <property type="molecule type" value="Genomic_DNA"/>
</dbReference>
<keyword evidence="4" id="KW-1185">Reference proteome</keyword>
<keyword evidence="1" id="KW-1133">Transmembrane helix</keyword>
<comment type="caution">
    <text evidence="3">The sequence shown here is derived from an EMBL/GenBank/DDBJ whole genome shotgun (WGS) entry which is preliminary data.</text>
</comment>
<dbReference type="InterPro" id="IPR012495">
    <property type="entry name" value="TadE-like_dom"/>
</dbReference>
<dbReference type="Pfam" id="PF07811">
    <property type="entry name" value="TadE"/>
    <property type="match status" value="1"/>
</dbReference>
<gene>
    <name evidence="3" type="ORF">IV417_15500</name>
</gene>
<keyword evidence="1" id="KW-0472">Membrane</keyword>
<dbReference type="AlphaFoldDB" id="A0AAP2CR51"/>
<feature type="domain" description="TadE-like" evidence="2">
    <location>
        <begin position="21"/>
        <end position="63"/>
    </location>
</feature>
<keyword evidence="1" id="KW-0812">Transmembrane</keyword>
<sequence>MYRLLGHLARRLTRAKRDESGTASIEFVILFPIFMILFMSTFEAGLLMTRQVMLERAVDISVRGLRLGTWSPPTHDELKTNICNLAGIIPDCMENMLIELQSVSTSSWTPLPPVATCNDRDEPIQPVTTFTGGDENEMMIVRACAIMKPWFYATSLGLKLPLIDSEHYALVSSSAFVNEPGAGE</sequence>
<accession>A0AAP2CR51</accession>
<evidence type="ECO:0000256" key="1">
    <source>
        <dbReference type="SAM" id="Phobius"/>
    </source>
</evidence>
<evidence type="ECO:0000259" key="2">
    <source>
        <dbReference type="Pfam" id="PF07811"/>
    </source>
</evidence>
<evidence type="ECO:0000313" key="3">
    <source>
        <dbReference type="EMBL" id="MBT0958794.1"/>
    </source>
</evidence>
<feature type="transmembrane region" description="Helical" evidence="1">
    <location>
        <begin position="21"/>
        <end position="42"/>
    </location>
</feature>
<protein>
    <submittedName>
        <fullName evidence="3">Pilus assembly protein</fullName>
    </submittedName>
</protein>
<reference evidence="3 4" key="1">
    <citation type="journal article" date="2021" name="Arch. Microbiol.">
        <title>Harenicola maris gen. nov., sp. nov. isolated from the Sea of Japan shallow sediments.</title>
        <authorList>
            <person name="Romanenko L.A."/>
            <person name="Kurilenko V.V."/>
            <person name="Chernysheva N.Y."/>
            <person name="Tekutyeva L.A."/>
            <person name="Velansky P.V."/>
            <person name="Svetashev V.I."/>
            <person name="Isaeva M.P."/>
        </authorList>
    </citation>
    <scope>NUCLEOTIDE SEQUENCE [LARGE SCALE GENOMIC DNA]</scope>
    <source>
        <strain evidence="3 4">KMM 3653</strain>
    </source>
</reference>
<name>A0AAP2CR51_9RHOB</name>
<proteinExistence type="predicted"/>
<evidence type="ECO:0000313" key="4">
    <source>
        <dbReference type="Proteomes" id="UP001315686"/>
    </source>
</evidence>
<dbReference type="RefSeq" id="WP_327795014.1">
    <property type="nucleotide sequence ID" value="NZ_JADQAZ010000003.1"/>
</dbReference>
<organism evidence="3 4">
    <name type="scientific">Harenicola maris</name>
    <dbReference type="NCBI Taxonomy" id="2841044"/>
    <lineage>
        <taxon>Bacteria</taxon>
        <taxon>Pseudomonadati</taxon>
        <taxon>Pseudomonadota</taxon>
        <taxon>Alphaproteobacteria</taxon>
        <taxon>Rhodobacterales</taxon>
        <taxon>Paracoccaceae</taxon>
        <taxon>Harenicola</taxon>
    </lineage>
</organism>
<dbReference type="Proteomes" id="UP001315686">
    <property type="component" value="Unassembled WGS sequence"/>
</dbReference>